<organism evidence="2 3">
    <name type="scientific">Lacinutrix iliipiscaria</name>
    <dbReference type="NCBI Taxonomy" id="1230532"/>
    <lineage>
        <taxon>Bacteria</taxon>
        <taxon>Pseudomonadati</taxon>
        <taxon>Bacteroidota</taxon>
        <taxon>Flavobacteriia</taxon>
        <taxon>Flavobacteriales</taxon>
        <taxon>Flavobacteriaceae</taxon>
        <taxon>Lacinutrix</taxon>
    </lineage>
</organism>
<feature type="chain" id="PRO_5047030967" evidence="1">
    <location>
        <begin position="20"/>
        <end position="139"/>
    </location>
</feature>
<proteinExistence type="predicted"/>
<sequence>MRTLALIITFILSSYLSQAQTETKGQTITVTINNVKNNNGKVIMSLHSADTFMKSEGLQNEVSTIEGNSVTVTFKDVLPGTYAIMAIHDENDNKQMDFENGMPKESYGMSNNPLSYGPPQFSEAKFEMTDEDASLIIRF</sequence>
<dbReference type="InterPro" id="IPR018673">
    <property type="entry name" value="DUF2141"/>
</dbReference>
<gene>
    <name evidence="2" type="ORF">ACFS5M_11610</name>
</gene>
<protein>
    <submittedName>
        <fullName evidence="2">DUF2141 domain-containing protein</fullName>
    </submittedName>
</protein>
<evidence type="ECO:0000256" key="1">
    <source>
        <dbReference type="SAM" id="SignalP"/>
    </source>
</evidence>
<keyword evidence="1" id="KW-0732">Signal</keyword>
<evidence type="ECO:0000313" key="2">
    <source>
        <dbReference type="EMBL" id="MFD2824318.1"/>
    </source>
</evidence>
<comment type="caution">
    <text evidence="2">The sequence shown here is derived from an EMBL/GenBank/DDBJ whole genome shotgun (WGS) entry which is preliminary data.</text>
</comment>
<dbReference type="Proteomes" id="UP001597533">
    <property type="component" value="Unassembled WGS sequence"/>
</dbReference>
<dbReference type="EMBL" id="JBHUOV010000007">
    <property type="protein sequence ID" value="MFD2824318.1"/>
    <property type="molecule type" value="Genomic_DNA"/>
</dbReference>
<feature type="signal peptide" evidence="1">
    <location>
        <begin position="1"/>
        <end position="19"/>
    </location>
</feature>
<dbReference type="RefSeq" id="WP_183488387.1">
    <property type="nucleotide sequence ID" value="NZ_JBHUOV010000007.1"/>
</dbReference>
<accession>A0ABW5WSM2</accession>
<name>A0ABW5WSM2_9FLAO</name>
<reference evidence="3" key="1">
    <citation type="journal article" date="2019" name="Int. J. Syst. Evol. Microbiol.">
        <title>The Global Catalogue of Microorganisms (GCM) 10K type strain sequencing project: providing services to taxonomists for standard genome sequencing and annotation.</title>
        <authorList>
            <consortium name="The Broad Institute Genomics Platform"/>
            <consortium name="The Broad Institute Genome Sequencing Center for Infectious Disease"/>
            <person name="Wu L."/>
            <person name="Ma J."/>
        </authorList>
    </citation>
    <scope>NUCLEOTIDE SEQUENCE [LARGE SCALE GENOMIC DNA]</scope>
    <source>
        <strain evidence="3">KCTC 32141</strain>
    </source>
</reference>
<evidence type="ECO:0000313" key="3">
    <source>
        <dbReference type="Proteomes" id="UP001597533"/>
    </source>
</evidence>
<keyword evidence="3" id="KW-1185">Reference proteome</keyword>
<dbReference type="Pfam" id="PF09912">
    <property type="entry name" value="DUF2141"/>
    <property type="match status" value="1"/>
</dbReference>